<comment type="similarity">
    <text evidence="1">Belongs to the Gfa family.</text>
</comment>
<dbReference type="KEGG" id="lto:RGQ30_30960"/>
<evidence type="ECO:0000259" key="5">
    <source>
        <dbReference type="PROSITE" id="PS51891"/>
    </source>
</evidence>
<dbReference type="AlphaFoldDB" id="A0AA86MFT9"/>
<protein>
    <submittedName>
        <fullName evidence="6">GFA family protein</fullName>
    </submittedName>
</protein>
<feature type="domain" description="CENP-V/GFA" evidence="5">
    <location>
        <begin position="3"/>
        <end position="113"/>
    </location>
</feature>
<dbReference type="InterPro" id="IPR011057">
    <property type="entry name" value="Mss4-like_sf"/>
</dbReference>
<dbReference type="EMBL" id="AP028947">
    <property type="protein sequence ID" value="BET27595.1"/>
    <property type="molecule type" value="Genomic_DNA"/>
</dbReference>
<gene>
    <name evidence="6" type="ORF">RGQ30_30960</name>
</gene>
<organism evidence="6 7">
    <name type="scientific">Limnobacter thiooxidans</name>
    <dbReference type="NCBI Taxonomy" id="131080"/>
    <lineage>
        <taxon>Bacteria</taxon>
        <taxon>Pseudomonadati</taxon>
        <taxon>Pseudomonadota</taxon>
        <taxon>Betaproteobacteria</taxon>
        <taxon>Burkholderiales</taxon>
        <taxon>Burkholderiaceae</taxon>
        <taxon>Limnobacter</taxon>
    </lineage>
</organism>
<dbReference type="InterPro" id="IPR006913">
    <property type="entry name" value="CENP-V/GFA"/>
</dbReference>
<sequence>MNYKGQCMCGEIRYQLTGEPKVVALCHCNDCRRSAGAPAVSWAMFDEPALTVTQGQPKTINSLGAAMRSFCGNCGSGLFYRNAENLPGIVDIQTATLDDPNALVPRVQIQVAERLEWMTHLDKLPEFERFPG</sequence>
<evidence type="ECO:0000313" key="6">
    <source>
        <dbReference type="EMBL" id="BET27595.1"/>
    </source>
</evidence>
<dbReference type="PROSITE" id="PS51891">
    <property type="entry name" value="CENP_V_GFA"/>
    <property type="match status" value="1"/>
</dbReference>
<keyword evidence="4" id="KW-0456">Lyase</keyword>
<dbReference type="PANTHER" id="PTHR33337">
    <property type="entry name" value="GFA DOMAIN-CONTAINING PROTEIN"/>
    <property type="match status" value="1"/>
</dbReference>
<dbReference type="RefSeq" id="WP_130557340.1">
    <property type="nucleotide sequence ID" value="NZ_AP028947.1"/>
</dbReference>
<reference evidence="6 7" key="1">
    <citation type="submission" date="2023-10" db="EMBL/GenBank/DDBJ databases">
        <title>Complete Genome Sequence of Limnobacter thiooxidans CS-K2T, Isolated from freshwater lake sediments in Bavaria, Germany.</title>
        <authorList>
            <person name="Naruki M."/>
            <person name="Watanabe A."/>
            <person name="Warashina T."/>
            <person name="Morita T."/>
            <person name="Arakawa K."/>
        </authorList>
    </citation>
    <scope>NUCLEOTIDE SEQUENCE [LARGE SCALE GENOMIC DNA]</scope>
    <source>
        <strain evidence="6 7">CS-K2</strain>
    </source>
</reference>
<dbReference type="SUPFAM" id="SSF51316">
    <property type="entry name" value="Mss4-like"/>
    <property type="match status" value="1"/>
</dbReference>
<evidence type="ECO:0000313" key="7">
    <source>
        <dbReference type="Proteomes" id="UP001329151"/>
    </source>
</evidence>
<evidence type="ECO:0000256" key="4">
    <source>
        <dbReference type="ARBA" id="ARBA00023239"/>
    </source>
</evidence>
<proteinExistence type="inferred from homology"/>
<dbReference type="Gene3D" id="3.90.1590.10">
    <property type="entry name" value="glutathione-dependent formaldehyde- activating enzyme (gfa)"/>
    <property type="match status" value="1"/>
</dbReference>
<dbReference type="GO" id="GO:0046872">
    <property type="term" value="F:metal ion binding"/>
    <property type="evidence" value="ECO:0007669"/>
    <property type="project" value="UniProtKB-KW"/>
</dbReference>
<dbReference type="PANTHER" id="PTHR33337:SF40">
    <property type="entry name" value="CENP-V_GFA DOMAIN-CONTAINING PROTEIN-RELATED"/>
    <property type="match status" value="1"/>
</dbReference>
<evidence type="ECO:0000256" key="1">
    <source>
        <dbReference type="ARBA" id="ARBA00005495"/>
    </source>
</evidence>
<keyword evidence="2" id="KW-0479">Metal-binding</keyword>
<keyword evidence="7" id="KW-1185">Reference proteome</keyword>
<evidence type="ECO:0000256" key="3">
    <source>
        <dbReference type="ARBA" id="ARBA00022833"/>
    </source>
</evidence>
<dbReference type="Pfam" id="PF04828">
    <property type="entry name" value="GFA"/>
    <property type="match status" value="1"/>
</dbReference>
<keyword evidence="3" id="KW-0862">Zinc</keyword>
<evidence type="ECO:0000256" key="2">
    <source>
        <dbReference type="ARBA" id="ARBA00022723"/>
    </source>
</evidence>
<accession>A0AA86MFT9</accession>
<dbReference type="Proteomes" id="UP001329151">
    <property type="component" value="Chromosome"/>
</dbReference>
<name>A0AA86MFT9_9BURK</name>
<dbReference type="GO" id="GO:0016846">
    <property type="term" value="F:carbon-sulfur lyase activity"/>
    <property type="evidence" value="ECO:0007669"/>
    <property type="project" value="InterPro"/>
</dbReference>